<evidence type="ECO:0000313" key="3">
    <source>
        <dbReference type="Proteomes" id="UP000004535"/>
    </source>
</evidence>
<comment type="caution">
    <text evidence="2">The sequence shown here is derived from an EMBL/GenBank/DDBJ whole genome shotgun (WGS) entry which is preliminary data.</text>
</comment>
<proteinExistence type="predicted"/>
<reference evidence="2 3" key="1">
    <citation type="journal article" date="2012" name="J. Bacteriol.">
        <title>Draft Genome Sequence Determination for Cystic Fibrosis and Chronic Granulomatous Disease Burkholderia multivorans Isolates.</title>
        <authorList>
            <person name="Varga J.J."/>
            <person name="Losada L."/>
            <person name="Zelazny A.M."/>
            <person name="Brinkac L."/>
            <person name="Harkins D."/>
            <person name="Radune D."/>
            <person name="Hostetler J."/>
            <person name="Sampaio E.P."/>
            <person name="Ronning C.M."/>
            <person name="Nierman W.C."/>
            <person name="Greenberg D.E."/>
            <person name="Holland S.M."/>
            <person name="Goldberg J.B."/>
        </authorList>
    </citation>
    <scope>NUCLEOTIDE SEQUENCE [LARGE SCALE GENOMIC DNA]</scope>
    <source>
        <strain evidence="2 3">CGD2</strain>
    </source>
</reference>
<feature type="region of interest" description="Disordered" evidence="1">
    <location>
        <begin position="1"/>
        <end position="37"/>
    </location>
</feature>
<organism evidence="2 3">
    <name type="scientific">Burkholderia multivorans CGD2</name>
    <dbReference type="NCBI Taxonomy" id="513052"/>
    <lineage>
        <taxon>Bacteria</taxon>
        <taxon>Pseudomonadati</taxon>
        <taxon>Pseudomonadota</taxon>
        <taxon>Betaproteobacteria</taxon>
        <taxon>Burkholderiales</taxon>
        <taxon>Burkholderiaceae</taxon>
        <taxon>Burkholderia</taxon>
        <taxon>Burkholderia cepacia complex</taxon>
    </lineage>
</organism>
<evidence type="ECO:0000313" key="2">
    <source>
        <dbReference type="EMBL" id="EEE08901.1"/>
    </source>
</evidence>
<dbReference type="EMBL" id="ACFC01000002">
    <property type="protein sequence ID" value="EEE08901.1"/>
    <property type="molecule type" value="Genomic_DNA"/>
</dbReference>
<protein>
    <submittedName>
        <fullName evidence="2">Uncharacterized protein</fullName>
    </submittedName>
</protein>
<evidence type="ECO:0000256" key="1">
    <source>
        <dbReference type="SAM" id="MobiDB-lite"/>
    </source>
</evidence>
<gene>
    <name evidence="2" type="ORF">BURMUCGD2_6042</name>
</gene>
<dbReference type="Proteomes" id="UP000004535">
    <property type="component" value="Unassembled WGS sequence"/>
</dbReference>
<accession>B9BLT4</accession>
<sequence length="37" mass="3908">MRYRIASRSTFGSSQQGQTVGPSSDTTSVAPQLVPLP</sequence>
<dbReference type="AlphaFoldDB" id="B9BLT4"/>
<name>B9BLT4_9BURK</name>
<feature type="compositionally biased region" description="Polar residues" evidence="1">
    <location>
        <begin position="7"/>
        <end position="30"/>
    </location>
</feature>